<accession>A0A562L564</accession>
<keyword evidence="5" id="KW-1005">Bacterial flagellum biogenesis</keyword>
<dbReference type="Pfam" id="PF02108">
    <property type="entry name" value="FliH"/>
    <property type="match status" value="1"/>
</dbReference>
<dbReference type="GO" id="GO:0005829">
    <property type="term" value="C:cytosol"/>
    <property type="evidence" value="ECO:0007669"/>
    <property type="project" value="TreeGrafter"/>
</dbReference>
<gene>
    <name evidence="9" type="ORF">IP90_01889</name>
</gene>
<sequence length="215" mass="22616">MSMAASGKTASSGMHGAVRWLAPALNAIAESGADAEAPVLRPPSVEEIQAIEEAAYREGLERGRSEGHAEGFAQGQTEVRRLAAQIEGILDNFSRPLDRLESEVIGALSELAVRIAGSLVGRAYQADPMLLSELTSEALDAVGGASRDVEVRMHPDDIAALTPVLSLMPATRLTGDTSLSRGDLRVHAESVRIDGTLEARLRGALEKVLRKGAGA</sequence>
<dbReference type="PANTHER" id="PTHR34982">
    <property type="entry name" value="YOP PROTEINS TRANSLOCATION PROTEIN L"/>
    <property type="match status" value="1"/>
</dbReference>
<comment type="similarity">
    <text evidence="2">Belongs to the FliH family.</text>
</comment>
<organism evidence="9 10">
    <name type="scientific">Luteimonas cucumeris</name>
    <dbReference type="NCBI Taxonomy" id="985012"/>
    <lineage>
        <taxon>Bacteria</taxon>
        <taxon>Pseudomonadati</taxon>
        <taxon>Pseudomonadota</taxon>
        <taxon>Gammaproteobacteria</taxon>
        <taxon>Lysobacterales</taxon>
        <taxon>Lysobacteraceae</taxon>
        <taxon>Luteimonas</taxon>
    </lineage>
</organism>
<keyword evidence="9" id="KW-0966">Cell projection</keyword>
<dbReference type="InterPro" id="IPR018035">
    <property type="entry name" value="Flagellar_FliH/T3SS_HrpE"/>
</dbReference>
<name>A0A562L564_9GAMM</name>
<protein>
    <recommendedName>
        <fullName evidence="3">Flagellar assembly protein FliH</fullName>
    </recommendedName>
</protein>
<keyword evidence="10" id="KW-1185">Reference proteome</keyword>
<evidence type="ECO:0000313" key="10">
    <source>
        <dbReference type="Proteomes" id="UP000315167"/>
    </source>
</evidence>
<keyword evidence="4" id="KW-0813">Transport</keyword>
<evidence type="ECO:0000256" key="7">
    <source>
        <dbReference type="ARBA" id="ARBA00023225"/>
    </source>
</evidence>
<dbReference type="PANTHER" id="PTHR34982:SF1">
    <property type="entry name" value="FLAGELLAR ASSEMBLY PROTEIN FLIH"/>
    <property type="match status" value="1"/>
</dbReference>
<dbReference type="InterPro" id="IPR051472">
    <property type="entry name" value="T3SS_Stator/FliH"/>
</dbReference>
<evidence type="ECO:0000313" key="9">
    <source>
        <dbReference type="EMBL" id="TWI02791.1"/>
    </source>
</evidence>
<dbReference type="GO" id="GO:0044781">
    <property type="term" value="P:bacterial-type flagellum organization"/>
    <property type="evidence" value="ECO:0007669"/>
    <property type="project" value="UniProtKB-KW"/>
</dbReference>
<evidence type="ECO:0000256" key="4">
    <source>
        <dbReference type="ARBA" id="ARBA00022448"/>
    </source>
</evidence>
<dbReference type="EMBL" id="VLKN01000004">
    <property type="protein sequence ID" value="TWI02791.1"/>
    <property type="molecule type" value="Genomic_DNA"/>
</dbReference>
<comment type="caution">
    <text evidence="9">The sequence shown here is derived from an EMBL/GenBank/DDBJ whole genome shotgun (WGS) entry which is preliminary data.</text>
</comment>
<dbReference type="Proteomes" id="UP000315167">
    <property type="component" value="Unassembled WGS sequence"/>
</dbReference>
<keyword evidence="7" id="KW-1006">Bacterial flagellum protein export</keyword>
<feature type="domain" description="Flagellar assembly protein FliH/Type III secretion system HrpE" evidence="8">
    <location>
        <begin position="83"/>
        <end position="202"/>
    </location>
</feature>
<proteinExistence type="inferred from homology"/>
<evidence type="ECO:0000256" key="2">
    <source>
        <dbReference type="ARBA" id="ARBA00006602"/>
    </source>
</evidence>
<evidence type="ECO:0000256" key="5">
    <source>
        <dbReference type="ARBA" id="ARBA00022795"/>
    </source>
</evidence>
<comment type="function">
    <text evidence="1">Needed for flagellar regrowth and assembly.</text>
</comment>
<keyword evidence="9" id="KW-0282">Flagellum</keyword>
<evidence type="ECO:0000256" key="6">
    <source>
        <dbReference type="ARBA" id="ARBA00022927"/>
    </source>
</evidence>
<evidence type="ECO:0000256" key="3">
    <source>
        <dbReference type="ARBA" id="ARBA00016507"/>
    </source>
</evidence>
<reference evidence="9 10" key="1">
    <citation type="journal article" date="2015" name="Stand. Genomic Sci.">
        <title>Genomic Encyclopedia of Bacterial and Archaeal Type Strains, Phase III: the genomes of soil and plant-associated and newly described type strains.</title>
        <authorList>
            <person name="Whitman W.B."/>
            <person name="Woyke T."/>
            <person name="Klenk H.P."/>
            <person name="Zhou Y."/>
            <person name="Lilburn T.G."/>
            <person name="Beck B.J."/>
            <person name="De Vos P."/>
            <person name="Vandamme P."/>
            <person name="Eisen J.A."/>
            <person name="Garrity G."/>
            <person name="Hugenholtz P."/>
            <person name="Kyrpides N.C."/>
        </authorList>
    </citation>
    <scope>NUCLEOTIDE SEQUENCE [LARGE SCALE GENOMIC DNA]</scope>
    <source>
        <strain evidence="9 10">CGMCC 1.10821</strain>
    </source>
</reference>
<keyword evidence="6" id="KW-0653">Protein transport</keyword>
<evidence type="ECO:0000256" key="1">
    <source>
        <dbReference type="ARBA" id="ARBA00003041"/>
    </source>
</evidence>
<dbReference type="AlphaFoldDB" id="A0A562L564"/>
<keyword evidence="9" id="KW-0969">Cilium</keyword>
<evidence type="ECO:0000259" key="8">
    <source>
        <dbReference type="Pfam" id="PF02108"/>
    </source>
</evidence>
<dbReference type="GO" id="GO:0015031">
    <property type="term" value="P:protein transport"/>
    <property type="evidence" value="ECO:0007669"/>
    <property type="project" value="UniProtKB-KW"/>
</dbReference>